<feature type="active site" description="Proton acceptor" evidence="9">
    <location>
        <position position="67"/>
    </location>
</feature>
<dbReference type="CDD" id="cd00555">
    <property type="entry name" value="Maf"/>
    <property type="match status" value="1"/>
</dbReference>
<keyword evidence="11" id="KW-1185">Reference proteome</keyword>
<dbReference type="FunFam" id="3.90.950.10:FF:000005">
    <property type="entry name" value="7-methyl-GTP pyrophosphatase"/>
    <property type="match status" value="1"/>
</dbReference>
<evidence type="ECO:0000256" key="6">
    <source>
        <dbReference type="ARBA" id="ARBA00053369"/>
    </source>
</evidence>
<feature type="site" description="Important for substrate specificity" evidence="9">
    <location>
        <position position="11"/>
    </location>
</feature>
<evidence type="ECO:0000256" key="4">
    <source>
        <dbReference type="ARBA" id="ARBA00023080"/>
    </source>
</evidence>
<dbReference type="AlphaFoldDB" id="A0A380MZH5"/>
<dbReference type="EMBL" id="UHIC01000001">
    <property type="protein sequence ID" value="SUO97712.1"/>
    <property type="molecule type" value="Genomic_DNA"/>
</dbReference>
<organism evidence="10 11">
    <name type="scientific">Suttonella ornithocola</name>
    <dbReference type="NCBI Taxonomy" id="279832"/>
    <lineage>
        <taxon>Bacteria</taxon>
        <taxon>Pseudomonadati</taxon>
        <taxon>Pseudomonadota</taxon>
        <taxon>Gammaproteobacteria</taxon>
        <taxon>Cardiobacteriales</taxon>
        <taxon>Cardiobacteriaceae</taxon>
        <taxon>Suttonella</taxon>
    </lineage>
</organism>
<comment type="cofactor">
    <cofactor evidence="9">
        <name>a divalent metal cation</name>
        <dbReference type="ChEBI" id="CHEBI:60240"/>
    </cofactor>
</comment>
<dbReference type="PANTHER" id="PTHR43213">
    <property type="entry name" value="BIFUNCTIONAL DTTP/UTP PYROPHOSPHATASE/METHYLTRANSFERASE PROTEIN-RELATED"/>
    <property type="match status" value="1"/>
</dbReference>
<dbReference type="PANTHER" id="PTHR43213:SF10">
    <property type="entry name" value="7-METHYL-GTP PYROPHOSPHATASE"/>
    <property type="match status" value="1"/>
</dbReference>
<name>A0A380MZH5_9GAMM</name>
<keyword evidence="2 9" id="KW-0963">Cytoplasm</keyword>
<dbReference type="PIRSF" id="PIRSF006305">
    <property type="entry name" value="Maf"/>
    <property type="match status" value="1"/>
</dbReference>
<evidence type="ECO:0000256" key="8">
    <source>
        <dbReference type="ARBA" id="ARBA00068163"/>
    </source>
</evidence>
<comment type="caution">
    <text evidence="9">Lacks conserved residue(s) required for the propagation of feature annotation.</text>
</comment>
<comment type="catalytic activity">
    <reaction evidence="5 9">
        <text>N(7)-methyl-GTP + H2O = N(7)-methyl-GMP + diphosphate + H(+)</text>
        <dbReference type="Rhea" id="RHEA:58744"/>
        <dbReference type="ChEBI" id="CHEBI:15377"/>
        <dbReference type="ChEBI" id="CHEBI:15378"/>
        <dbReference type="ChEBI" id="CHEBI:33019"/>
        <dbReference type="ChEBI" id="CHEBI:58285"/>
        <dbReference type="ChEBI" id="CHEBI:87133"/>
    </reaction>
</comment>
<dbReference type="GO" id="GO:0047429">
    <property type="term" value="F:nucleoside triphosphate diphosphatase activity"/>
    <property type="evidence" value="ECO:0007669"/>
    <property type="project" value="InterPro"/>
</dbReference>
<dbReference type="InterPro" id="IPR029001">
    <property type="entry name" value="ITPase-like_fam"/>
</dbReference>
<evidence type="ECO:0000256" key="3">
    <source>
        <dbReference type="ARBA" id="ARBA00022801"/>
    </source>
</evidence>
<feature type="site" description="Important for substrate specificity" evidence="9">
    <location>
        <position position="68"/>
    </location>
</feature>
<evidence type="ECO:0000256" key="2">
    <source>
        <dbReference type="ARBA" id="ARBA00022490"/>
    </source>
</evidence>
<dbReference type="NCBIfam" id="TIGR00172">
    <property type="entry name" value="maf"/>
    <property type="match status" value="1"/>
</dbReference>
<proteinExistence type="inferred from homology"/>
<dbReference type="GO" id="GO:0005737">
    <property type="term" value="C:cytoplasm"/>
    <property type="evidence" value="ECO:0007669"/>
    <property type="project" value="UniProtKB-SubCell"/>
</dbReference>
<feature type="site" description="Important for substrate specificity" evidence="9">
    <location>
        <position position="150"/>
    </location>
</feature>
<dbReference type="EC" id="3.6.1.-" evidence="9"/>
<dbReference type="RefSeq" id="WP_115306153.1">
    <property type="nucleotide sequence ID" value="NZ_UHIC01000001.1"/>
</dbReference>
<dbReference type="SUPFAM" id="SSF52972">
    <property type="entry name" value="ITPase-like"/>
    <property type="match status" value="1"/>
</dbReference>
<keyword evidence="4 9" id="KW-0546">Nucleotide metabolism</keyword>
<evidence type="ECO:0000313" key="11">
    <source>
        <dbReference type="Proteomes" id="UP000254601"/>
    </source>
</evidence>
<dbReference type="OrthoDB" id="9813694at2"/>
<dbReference type="Pfam" id="PF02545">
    <property type="entry name" value="Maf"/>
    <property type="match status" value="1"/>
</dbReference>
<dbReference type="Proteomes" id="UP000254601">
    <property type="component" value="Unassembled WGS sequence"/>
</dbReference>
<evidence type="ECO:0000313" key="10">
    <source>
        <dbReference type="EMBL" id="SUO97712.1"/>
    </source>
</evidence>
<dbReference type="InterPro" id="IPR003697">
    <property type="entry name" value="Maf-like"/>
</dbReference>
<keyword evidence="3 9" id="KW-0378">Hydrolase</keyword>
<evidence type="ECO:0000256" key="1">
    <source>
        <dbReference type="ARBA" id="ARBA00004496"/>
    </source>
</evidence>
<gene>
    <name evidence="10" type="primary">yhdE_2</name>
    <name evidence="10" type="ORF">NCTC13337_02579</name>
</gene>
<comment type="function">
    <text evidence="6 9">Nucleoside triphosphate pyrophosphatase that hydrolyzes 7-methyl-GTP (m(7)GTP). May have a dual role in cell division arrest and in preventing the incorporation of modified nucleotides into cellular nucleic acids.</text>
</comment>
<evidence type="ECO:0000256" key="9">
    <source>
        <dbReference type="HAMAP-Rule" id="MF_00528"/>
    </source>
</evidence>
<dbReference type="GO" id="GO:0009117">
    <property type="term" value="P:nucleotide metabolic process"/>
    <property type="evidence" value="ECO:0007669"/>
    <property type="project" value="UniProtKB-KW"/>
</dbReference>
<comment type="similarity">
    <text evidence="7 9">Belongs to the Maf family. YceF subfamily.</text>
</comment>
<accession>A0A380MZH5</accession>
<protein>
    <recommendedName>
        <fullName evidence="8 9">7-methyl-GTP pyrophosphatase</fullName>
        <shortName evidence="9">m(7)GTP pyrophosphatase</shortName>
        <ecNumber evidence="9">3.6.1.-</ecNumber>
    </recommendedName>
</protein>
<evidence type="ECO:0000256" key="7">
    <source>
        <dbReference type="ARBA" id="ARBA00060749"/>
    </source>
</evidence>
<dbReference type="Gene3D" id="3.90.950.10">
    <property type="match status" value="1"/>
</dbReference>
<comment type="subcellular location">
    <subcellularLocation>
        <location evidence="1 9">Cytoplasm</location>
    </subcellularLocation>
</comment>
<evidence type="ECO:0000256" key="5">
    <source>
        <dbReference type="ARBA" id="ARBA00050213"/>
    </source>
</evidence>
<reference evidence="10 11" key="1">
    <citation type="submission" date="2018-06" db="EMBL/GenBank/DDBJ databases">
        <authorList>
            <consortium name="Pathogen Informatics"/>
            <person name="Doyle S."/>
        </authorList>
    </citation>
    <scope>NUCLEOTIDE SEQUENCE [LARGE SCALE GENOMIC DNA]</scope>
    <source>
        <strain evidence="10 11">NCTC13337</strain>
    </source>
</reference>
<dbReference type="HAMAP" id="MF_00528">
    <property type="entry name" value="Maf"/>
    <property type="match status" value="1"/>
</dbReference>
<sequence length="195" mass="21277">MNIILASTSVYRKALLSRLGIKFETANPLIDETPLPSETAESLVKRLAIAKASAIQTSDNHFVIGSDQVATFEGDIIGKPKTADNAIAQLSRFSGQKVTFLTGLCLKHGQNIKTIVEPFNVQFRALSQEEIQAYVMRERPLDTAGSFKSEGLGILLFQSLEGRDPNSLIGLPLIALNELFLQYGLNLLTDTAQLT</sequence>